<comment type="caution">
    <text evidence="1">The sequence shown here is derived from an EMBL/GenBank/DDBJ whole genome shotgun (WGS) entry which is preliminary data.</text>
</comment>
<organism evidence="1 3">
    <name type="scientific">Lentzea atacamensis</name>
    <dbReference type="NCBI Taxonomy" id="531938"/>
    <lineage>
        <taxon>Bacteria</taxon>
        <taxon>Bacillati</taxon>
        <taxon>Actinomycetota</taxon>
        <taxon>Actinomycetes</taxon>
        <taxon>Pseudonocardiales</taxon>
        <taxon>Pseudonocardiaceae</taxon>
        <taxon>Lentzea</taxon>
    </lineage>
</organism>
<name>A0A316HL82_9PSEU</name>
<dbReference type="EMBL" id="QGHB01000022">
    <property type="protein sequence ID" value="PWK80731.1"/>
    <property type="molecule type" value="Genomic_DNA"/>
</dbReference>
<dbReference type="RefSeq" id="WP_109642041.1">
    <property type="nucleotide sequence ID" value="NZ_QGHB01000022.1"/>
</dbReference>
<dbReference type="Proteomes" id="UP000246005">
    <property type="component" value="Unassembled WGS sequence"/>
</dbReference>
<dbReference type="AlphaFoldDB" id="A0A316HL82"/>
<reference evidence="1 3" key="1">
    <citation type="submission" date="2018-05" db="EMBL/GenBank/DDBJ databases">
        <title>Genomic Encyclopedia of Type Strains, Phase IV (KMG-IV): sequencing the most valuable type-strain genomes for metagenomic binning, comparative biology and taxonomic classification.</title>
        <authorList>
            <person name="Goeker M."/>
        </authorList>
    </citation>
    <scope>NUCLEOTIDE SEQUENCE [LARGE SCALE GENOMIC DNA]</scope>
    <source>
        <strain evidence="2 4">DSM 45479</strain>
        <strain evidence="1 3">DSM 45480</strain>
    </source>
</reference>
<sequence>MPEQPTMSIRVRIAPQVAGGLTLLVRQLLTGVAAQKPPKAERKARTPIINRSEGTVRGTLFQIGNVEGNVTNYGDR</sequence>
<protein>
    <submittedName>
        <fullName evidence="1">Uncharacterized protein</fullName>
    </submittedName>
</protein>
<gene>
    <name evidence="2" type="ORF">C8D87_105383</name>
    <name evidence="1" type="ORF">C8D88_1229</name>
</gene>
<accession>A0A316HL82</accession>
<evidence type="ECO:0000313" key="3">
    <source>
        <dbReference type="Proteomes" id="UP000246005"/>
    </source>
</evidence>
<keyword evidence="4" id="KW-1185">Reference proteome</keyword>
<dbReference type="OrthoDB" id="3699133at2"/>
<evidence type="ECO:0000313" key="1">
    <source>
        <dbReference type="EMBL" id="PWK80731.1"/>
    </source>
</evidence>
<evidence type="ECO:0000313" key="2">
    <source>
        <dbReference type="EMBL" id="RAS64889.1"/>
    </source>
</evidence>
<dbReference type="EMBL" id="QLTT01000005">
    <property type="protein sequence ID" value="RAS64889.1"/>
    <property type="molecule type" value="Genomic_DNA"/>
</dbReference>
<dbReference type="Proteomes" id="UP000248714">
    <property type="component" value="Unassembled WGS sequence"/>
</dbReference>
<evidence type="ECO:0000313" key="4">
    <source>
        <dbReference type="Proteomes" id="UP000248714"/>
    </source>
</evidence>
<proteinExistence type="predicted"/>